<dbReference type="CDD" id="cd00130">
    <property type="entry name" value="PAS"/>
    <property type="match status" value="2"/>
</dbReference>
<keyword evidence="8" id="KW-0902">Two-component regulatory system</keyword>
<dbReference type="InterPro" id="IPR001789">
    <property type="entry name" value="Sig_transdc_resp-reg_receiver"/>
</dbReference>
<comment type="subcellular location">
    <subcellularLocation>
        <location evidence="1">Cell membrane</location>
        <topology evidence="1">Multi-pass membrane protein</topology>
    </subcellularLocation>
</comment>
<dbReference type="InterPro" id="IPR035965">
    <property type="entry name" value="PAS-like_dom_sf"/>
</dbReference>
<sequence>MPARSSKKPLRDKELLFDVITGNLMDAIVLLDADGRKIYASAAIGEIFGYAPDELEDWVFLEQIHPDDMPSLQEGFRMLLHQHTGESIFLYRQKNKQGQYIWLEMKLKKVSQHLIPSAQFIAVIRNVSQRIITEQRDMMQKNLLETAFHHLPFSIVIVDKDNTLVLVNQYTLNLLELPAERSKPKTLYALLPEDAERFARDNVQVWQTGKETIKEDIFQTKDKVYIVLIGRKLIQPLPNGEKFLLLHAIDITERKIAEKETEINRNFIRSIAFAIPDILYVYDLEEKKYPFINNGFEKTLGYSTEQLEEMSSNLIQTLIHPEDAPFLTDMFTEIARGGKDFFEYRYRLKDVSGNYRWFHSRKMAFKKNNAGHLTQILGVAQDIDLHHQAEKGRQISLQELRVLYVEDVLSNQILVEEICKQWEVNLQIAANGNEAIDKLQRHTYDLVLMDIQMPGMDGYEITQAIRSLAMERAQRIPIVALTADISEKNRSDIAMAGMNDYLAKPIQPDALFSILKKYASGSVAIISQGSHQMAGNLPEYADEVSIPSVNFGLFDQLFLKTPGEYVNFLQTYMNELDTYEQDFRKAVLENDYTLFRNTRHKINSAIHHLKAEALKTVLLKMENHLEGTAPSAPPDILITELQTESDKMNEAILEKIKSLK</sequence>
<dbReference type="SMART" id="SM00091">
    <property type="entry name" value="PAS"/>
    <property type="match status" value="3"/>
</dbReference>
<dbReference type="Pfam" id="PF08447">
    <property type="entry name" value="PAS_3"/>
    <property type="match status" value="2"/>
</dbReference>
<keyword evidence="5" id="KW-0547">Nucleotide-binding</keyword>
<keyword evidence="3 10" id="KW-0597">Phosphoprotein</keyword>
<dbReference type="InterPro" id="IPR036641">
    <property type="entry name" value="HPT_dom_sf"/>
</dbReference>
<dbReference type="EMBL" id="CP048222">
    <property type="protein sequence ID" value="QHT69770.1"/>
    <property type="molecule type" value="Genomic_DNA"/>
</dbReference>
<evidence type="ECO:0000256" key="7">
    <source>
        <dbReference type="ARBA" id="ARBA00022989"/>
    </source>
</evidence>
<feature type="domain" description="PAC" evidence="13">
    <location>
        <begin position="342"/>
        <end position="395"/>
    </location>
</feature>
<organism evidence="14 15">
    <name type="scientific">Rhodocytophaga rosea</name>
    <dbReference type="NCBI Taxonomy" id="2704465"/>
    <lineage>
        <taxon>Bacteria</taxon>
        <taxon>Pseudomonadati</taxon>
        <taxon>Bacteroidota</taxon>
        <taxon>Cytophagia</taxon>
        <taxon>Cytophagales</taxon>
        <taxon>Rhodocytophagaceae</taxon>
        <taxon>Rhodocytophaga</taxon>
    </lineage>
</organism>
<evidence type="ECO:0000256" key="1">
    <source>
        <dbReference type="ARBA" id="ARBA00004651"/>
    </source>
</evidence>
<dbReference type="Proteomes" id="UP000480178">
    <property type="component" value="Chromosome"/>
</dbReference>
<dbReference type="RefSeq" id="WP_162445754.1">
    <property type="nucleotide sequence ID" value="NZ_CP048222.1"/>
</dbReference>
<keyword evidence="7" id="KW-1133">Transmembrane helix</keyword>
<reference evidence="14 15" key="1">
    <citation type="submission" date="2020-01" db="EMBL/GenBank/DDBJ databases">
        <authorList>
            <person name="Kim M.K."/>
        </authorList>
    </citation>
    <scope>NUCLEOTIDE SEQUENCE [LARGE SCALE GENOMIC DNA]</scope>
    <source>
        <strain evidence="14 15">172606-1</strain>
    </source>
</reference>
<name>A0A6C0GQI3_9BACT</name>
<evidence type="ECO:0000256" key="5">
    <source>
        <dbReference type="ARBA" id="ARBA00022741"/>
    </source>
</evidence>
<keyword evidence="6" id="KW-0067">ATP-binding</keyword>
<evidence type="ECO:0000259" key="13">
    <source>
        <dbReference type="PROSITE" id="PS50113"/>
    </source>
</evidence>
<evidence type="ECO:0000256" key="9">
    <source>
        <dbReference type="ARBA" id="ARBA00023136"/>
    </source>
</evidence>
<dbReference type="Pfam" id="PF08448">
    <property type="entry name" value="PAS_4"/>
    <property type="match status" value="1"/>
</dbReference>
<feature type="domain" description="Response regulatory" evidence="11">
    <location>
        <begin position="401"/>
        <end position="519"/>
    </location>
</feature>
<evidence type="ECO:0000313" key="15">
    <source>
        <dbReference type="Proteomes" id="UP000480178"/>
    </source>
</evidence>
<dbReference type="InterPro" id="IPR000700">
    <property type="entry name" value="PAS-assoc_C"/>
</dbReference>
<dbReference type="PANTHER" id="PTHR45339:SF1">
    <property type="entry name" value="HYBRID SIGNAL TRANSDUCTION HISTIDINE KINASE J"/>
    <property type="match status" value="1"/>
</dbReference>
<dbReference type="Gene3D" id="3.40.50.2300">
    <property type="match status" value="1"/>
</dbReference>
<protein>
    <submittedName>
        <fullName evidence="14">PAS domain S-box protein</fullName>
    </submittedName>
</protein>
<evidence type="ECO:0000259" key="12">
    <source>
        <dbReference type="PROSITE" id="PS50112"/>
    </source>
</evidence>
<dbReference type="KEGG" id="rhoz:GXP67_25550"/>
<dbReference type="InterPro" id="IPR000014">
    <property type="entry name" value="PAS"/>
</dbReference>
<dbReference type="SUPFAM" id="SSF52172">
    <property type="entry name" value="CheY-like"/>
    <property type="match status" value="1"/>
</dbReference>
<dbReference type="InterPro" id="IPR013655">
    <property type="entry name" value="PAS_fold_3"/>
</dbReference>
<keyword evidence="2" id="KW-1003">Cell membrane</keyword>
<dbReference type="Gene3D" id="1.20.120.160">
    <property type="entry name" value="HPT domain"/>
    <property type="match status" value="1"/>
</dbReference>
<dbReference type="NCBIfam" id="TIGR00229">
    <property type="entry name" value="sensory_box"/>
    <property type="match status" value="3"/>
</dbReference>
<evidence type="ECO:0000256" key="6">
    <source>
        <dbReference type="ARBA" id="ARBA00022840"/>
    </source>
</evidence>
<proteinExistence type="predicted"/>
<keyword evidence="4" id="KW-0812">Transmembrane</keyword>
<dbReference type="GO" id="GO:0005524">
    <property type="term" value="F:ATP binding"/>
    <property type="evidence" value="ECO:0007669"/>
    <property type="project" value="UniProtKB-KW"/>
</dbReference>
<dbReference type="SUPFAM" id="SSF47226">
    <property type="entry name" value="Histidine-containing phosphotransfer domain, HPT domain"/>
    <property type="match status" value="1"/>
</dbReference>
<dbReference type="PROSITE" id="PS50110">
    <property type="entry name" value="RESPONSE_REGULATORY"/>
    <property type="match status" value="1"/>
</dbReference>
<dbReference type="Pfam" id="PF00072">
    <property type="entry name" value="Response_reg"/>
    <property type="match status" value="1"/>
</dbReference>
<feature type="domain" description="PAS" evidence="12">
    <location>
        <begin position="264"/>
        <end position="338"/>
    </location>
</feature>
<dbReference type="InterPro" id="IPR011006">
    <property type="entry name" value="CheY-like_superfamily"/>
</dbReference>
<dbReference type="AlphaFoldDB" id="A0A6C0GQI3"/>
<dbReference type="Gene3D" id="3.30.450.20">
    <property type="entry name" value="PAS domain"/>
    <property type="match status" value="3"/>
</dbReference>
<dbReference type="PROSITE" id="PS50113">
    <property type="entry name" value="PAC"/>
    <property type="match status" value="1"/>
</dbReference>
<evidence type="ECO:0000256" key="3">
    <source>
        <dbReference type="ARBA" id="ARBA00022553"/>
    </source>
</evidence>
<accession>A0A6C0GQI3</accession>
<dbReference type="CDD" id="cd17546">
    <property type="entry name" value="REC_hyHK_CKI1_RcsC-like"/>
    <property type="match status" value="1"/>
</dbReference>
<evidence type="ECO:0000256" key="4">
    <source>
        <dbReference type="ARBA" id="ARBA00022692"/>
    </source>
</evidence>
<feature type="domain" description="PAS" evidence="12">
    <location>
        <begin position="12"/>
        <end position="83"/>
    </location>
</feature>
<dbReference type="PANTHER" id="PTHR45339">
    <property type="entry name" value="HYBRID SIGNAL TRANSDUCTION HISTIDINE KINASE J"/>
    <property type="match status" value="1"/>
</dbReference>
<keyword evidence="15" id="KW-1185">Reference proteome</keyword>
<gene>
    <name evidence="14" type="ORF">GXP67_25550</name>
</gene>
<dbReference type="PROSITE" id="PS50112">
    <property type="entry name" value="PAS"/>
    <property type="match status" value="2"/>
</dbReference>
<evidence type="ECO:0000259" key="11">
    <source>
        <dbReference type="PROSITE" id="PS50110"/>
    </source>
</evidence>
<dbReference type="SMART" id="SM00448">
    <property type="entry name" value="REC"/>
    <property type="match status" value="1"/>
</dbReference>
<keyword evidence="9" id="KW-0472">Membrane</keyword>
<evidence type="ECO:0000256" key="10">
    <source>
        <dbReference type="PROSITE-ProRule" id="PRU00169"/>
    </source>
</evidence>
<dbReference type="InterPro" id="IPR013656">
    <property type="entry name" value="PAS_4"/>
</dbReference>
<dbReference type="GO" id="GO:0000160">
    <property type="term" value="P:phosphorelay signal transduction system"/>
    <property type="evidence" value="ECO:0007669"/>
    <property type="project" value="UniProtKB-KW"/>
</dbReference>
<feature type="modified residue" description="4-aspartylphosphate" evidence="10">
    <location>
        <position position="450"/>
    </location>
</feature>
<dbReference type="SUPFAM" id="SSF55785">
    <property type="entry name" value="PYP-like sensor domain (PAS domain)"/>
    <property type="match status" value="3"/>
</dbReference>
<evidence type="ECO:0000256" key="2">
    <source>
        <dbReference type="ARBA" id="ARBA00022475"/>
    </source>
</evidence>
<dbReference type="GO" id="GO:0005886">
    <property type="term" value="C:plasma membrane"/>
    <property type="evidence" value="ECO:0007669"/>
    <property type="project" value="UniProtKB-SubCell"/>
</dbReference>
<evidence type="ECO:0000256" key="8">
    <source>
        <dbReference type="ARBA" id="ARBA00023012"/>
    </source>
</evidence>
<evidence type="ECO:0000313" key="14">
    <source>
        <dbReference type="EMBL" id="QHT69770.1"/>
    </source>
</evidence>